<evidence type="ECO:0000313" key="1">
    <source>
        <dbReference type="EMBL" id="EQD52946.1"/>
    </source>
</evidence>
<dbReference type="Pfam" id="PF10923">
    <property type="entry name" value="BrxC_BrxD"/>
    <property type="match status" value="1"/>
</dbReference>
<dbReference type="EMBL" id="AUZY01006865">
    <property type="protein sequence ID" value="EQD52946.1"/>
    <property type="molecule type" value="Genomic_DNA"/>
</dbReference>
<gene>
    <name evidence="1" type="ORF">B1B_10479</name>
</gene>
<protein>
    <submittedName>
        <fullName evidence="1">Uncharacterized protein</fullName>
    </submittedName>
</protein>
<comment type="caution">
    <text evidence="1">The sequence shown here is derived from an EMBL/GenBank/DDBJ whole genome shotgun (WGS) entry which is preliminary data.</text>
</comment>
<dbReference type="AlphaFoldDB" id="T0ZXJ0"/>
<dbReference type="InterPro" id="IPR021228">
    <property type="entry name" value="BrxD"/>
</dbReference>
<name>T0ZXJ0_9ZZZZ</name>
<organism evidence="1">
    <name type="scientific">mine drainage metagenome</name>
    <dbReference type="NCBI Taxonomy" id="410659"/>
    <lineage>
        <taxon>unclassified sequences</taxon>
        <taxon>metagenomes</taxon>
        <taxon>ecological metagenomes</taxon>
    </lineage>
</organism>
<feature type="non-terminal residue" evidence="1">
    <location>
        <position position="133"/>
    </location>
</feature>
<accession>T0ZXJ0</accession>
<reference evidence="1" key="2">
    <citation type="journal article" date="2014" name="ISME J.">
        <title>Microbial stratification in low pH oxic and suboxic macroscopic growths along an acid mine drainage.</title>
        <authorList>
            <person name="Mendez-Garcia C."/>
            <person name="Mesa V."/>
            <person name="Sprenger R.R."/>
            <person name="Richter M."/>
            <person name="Diez M.S."/>
            <person name="Solano J."/>
            <person name="Bargiela R."/>
            <person name="Golyshina O.V."/>
            <person name="Manteca A."/>
            <person name="Ramos J.L."/>
            <person name="Gallego J.R."/>
            <person name="Llorente I."/>
            <person name="Martins Dos Santos V.A."/>
            <person name="Jensen O.N."/>
            <person name="Pelaez A.I."/>
            <person name="Sanchez J."/>
            <person name="Ferrer M."/>
        </authorList>
    </citation>
    <scope>NUCLEOTIDE SEQUENCE</scope>
</reference>
<proteinExistence type="predicted"/>
<sequence>MYSQDLRQNEPLTARRVLEALRSGVPNSESVLVLGTTQSQAVERFNSLLIAAEDQNRTSAPVGMLIGGGFGSGKSHVLEYLSQSARSRNFVVSKVVISKETPLHNPTAIFRAAIMEARVPGRPGSAIDEIALS</sequence>
<reference evidence="1" key="1">
    <citation type="submission" date="2013-08" db="EMBL/GenBank/DDBJ databases">
        <authorList>
            <person name="Mendez C."/>
            <person name="Richter M."/>
            <person name="Ferrer M."/>
            <person name="Sanchez J."/>
        </authorList>
    </citation>
    <scope>NUCLEOTIDE SEQUENCE</scope>
</reference>